<dbReference type="PANTHER" id="PTHR10815:SF13">
    <property type="entry name" value="METHYLATED-DNA--PROTEIN-CYSTEINE METHYLTRANSFERASE"/>
    <property type="match status" value="1"/>
</dbReference>
<evidence type="ECO:0000256" key="6">
    <source>
        <dbReference type="ARBA" id="ARBA00022679"/>
    </source>
</evidence>
<feature type="region of interest" description="Disordered" evidence="12">
    <location>
        <begin position="12"/>
        <end position="53"/>
    </location>
</feature>
<dbReference type="Pfam" id="PF01035">
    <property type="entry name" value="DNA_binding_1"/>
    <property type="match status" value="1"/>
</dbReference>
<evidence type="ECO:0000256" key="3">
    <source>
        <dbReference type="ARBA" id="ARBA00011918"/>
    </source>
</evidence>
<dbReference type="InterPro" id="IPR036388">
    <property type="entry name" value="WH-like_DNA-bd_sf"/>
</dbReference>
<name>A0A7R9TT86_9VIRI</name>
<evidence type="ECO:0000256" key="4">
    <source>
        <dbReference type="ARBA" id="ARBA00015377"/>
    </source>
</evidence>
<dbReference type="GO" id="GO:0003908">
    <property type="term" value="F:methylated-DNA-[protein]-cysteine S-methyltransferase activity"/>
    <property type="evidence" value="ECO:0007669"/>
    <property type="project" value="UniProtKB-EC"/>
</dbReference>
<dbReference type="AlphaFoldDB" id="A0A7R9TT86"/>
<feature type="compositionally biased region" description="Low complexity" evidence="12">
    <location>
        <begin position="41"/>
        <end position="53"/>
    </location>
</feature>
<sequence>MGLRVPAACAMRRGGGGATERGAARGTKEGAVDKSKHVRTAAKGPAKAPKARPATTFERSVYTACLAIPRGSVCSYGAIADAIGAGCARSVGAALRRNPYAPIVPCHRVVASSGELGGFTGSWARGGDALAPSQLRKVQMLRGERVDVDVASGGARATVPPDAFASADALTERMPAAAEELEGIMSERSWDVEHTGSANER</sequence>
<evidence type="ECO:0000256" key="12">
    <source>
        <dbReference type="SAM" id="MobiDB-lite"/>
    </source>
</evidence>
<reference evidence="14" key="1">
    <citation type="submission" date="2021-01" db="EMBL/GenBank/DDBJ databases">
        <authorList>
            <person name="Corre E."/>
            <person name="Pelletier E."/>
            <person name="Niang G."/>
            <person name="Scheremetjew M."/>
            <person name="Finn R."/>
            <person name="Kale V."/>
            <person name="Holt S."/>
            <person name="Cochrane G."/>
            <person name="Meng A."/>
            <person name="Brown T."/>
            <person name="Cohen L."/>
        </authorList>
    </citation>
    <scope>NUCLEOTIDE SEQUENCE</scope>
    <source>
        <strain evidence="14">CCMP1413</strain>
    </source>
</reference>
<evidence type="ECO:0000313" key="14">
    <source>
        <dbReference type="EMBL" id="CAD8244399.1"/>
    </source>
</evidence>
<dbReference type="PANTHER" id="PTHR10815">
    <property type="entry name" value="METHYLATED-DNA--PROTEIN-CYSTEINE METHYLTRANSFERASE"/>
    <property type="match status" value="1"/>
</dbReference>
<evidence type="ECO:0000256" key="7">
    <source>
        <dbReference type="ARBA" id="ARBA00022763"/>
    </source>
</evidence>
<comment type="catalytic activity">
    <reaction evidence="1">
        <text>a 4-O-methyl-thymidine in DNA + L-cysteinyl-[protein] = a thymidine in DNA + S-methyl-L-cysteinyl-[protein]</text>
        <dbReference type="Rhea" id="RHEA:53428"/>
        <dbReference type="Rhea" id="RHEA-COMP:10131"/>
        <dbReference type="Rhea" id="RHEA-COMP:10132"/>
        <dbReference type="Rhea" id="RHEA-COMP:13555"/>
        <dbReference type="Rhea" id="RHEA-COMP:13556"/>
        <dbReference type="ChEBI" id="CHEBI:29950"/>
        <dbReference type="ChEBI" id="CHEBI:82612"/>
        <dbReference type="ChEBI" id="CHEBI:137386"/>
        <dbReference type="ChEBI" id="CHEBI:137387"/>
        <dbReference type="EC" id="2.1.1.63"/>
    </reaction>
</comment>
<feature type="domain" description="Methylated-DNA-[protein]-cysteine S-methyltransferase DNA binding" evidence="13">
    <location>
        <begin position="57"/>
        <end position="126"/>
    </location>
</feature>
<dbReference type="InterPro" id="IPR036217">
    <property type="entry name" value="MethylDNA_cys_MeTrfase_DNAb"/>
</dbReference>
<protein>
    <recommendedName>
        <fullName evidence="4">Methylated-DNA--protein-cysteine methyltransferase</fullName>
        <ecNumber evidence="3">2.1.1.63</ecNumber>
    </recommendedName>
    <alternativeName>
        <fullName evidence="9">6-O-methylguanine-DNA methyltransferase</fullName>
    </alternativeName>
    <alternativeName>
        <fullName evidence="10">O-6-methylguanine-DNA-alkyltransferase</fullName>
    </alternativeName>
</protein>
<comment type="catalytic activity">
    <reaction evidence="11">
        <text>a 6-O-methyl-2'-deoxyguanosine in DNA + L-cysteinyl-[protein] = S-methyl-L-cysteinyl-[protein] + a 2'-deoxyguanosine in DNA</text>
        <dbReference type="Rhea" id="RHEA:24000"/>
        <dbReference type="Rhea" id="RHEA-COMP:10131"/>
        <dbReference type="Rhea" id="RHEA-COMP:10132"/>
        <dbReference type="Rhea" id="RHEA-COMP:11367"/>
        <dbReference type="Rhea" id="RHEA-COMP:11368"/>
        <dbReference type="ChEBI" id="CHEBI:29950"/>
        <dbReference type="ChEBI" id="CHEBI:82612"/>
        <dbReference type="ChEBI" id="CHEBI:85445"/>
        <dbReference type="ChEBI" id="CHEBI:85448"/>
        <dbReference type="EC" id="2.1.1.63"/>
    </reaction>
</comment>
<comment type="similarity">
    <text evidence="2">Belongs to the MGMT family.</text>
</comment>
<dbReference type="InterPro" id="IPR001497">
    <property type="entry name" value="MethylDNA_cys_MeTrfase_AS"/>
</dbReference>
<dbReference type="InterPro" id="IPR014048">
    <property type="entry name" value="MethylDNA_cys_MeTrfase_DNA-bd"/>
</dbReference>
<evidence type="ECO:0000259" key="13">
    <source>
        <dbReference type="Pfam" id="PF01035"/>
    </source>
</evidence>
<accession>A0A7R9TT86</accession>
<keyword evidence="7" id="KW-0227">DNA damage</keyword>
<proteinExistence type="inferred from homology"/>
<evidence type="ECO:0000256" key="5">
    <source>
        <dbReference type="ARBA" id="ARBA00022603"/>
    </source>
</evidence>
<evidence type="ECO:0000256" key="8">
    <source>
        <dbReference type="ARBA" id="ARBA00023204"/>
    </source>
</evidence>
<gene>
    <name evidence="14" type="ORF">PCOL08062_LOCUS8614</name>
</gene>
<evidence type="ECO:0000256" key="11">
    <source>
        <dbReference type="ARBA" id="ARBA00049348"/>
    </source>
</evidence>
<dbReference type="SUPFAM" id="SSF46767">
    <property type="entry name" value="Methylated DNA-protein cysteine methyltransferase, C-terminal domain"/>
    <property type="match status" value="1"/>
</dbReference>
<keyword evidence="8" id="KW-0234">DNA repair</keyword>
<evidence type="ECO:0000256" key="9">
    <source>
        <dbReference type="ARBA" id="ARBA00030795"/>
    </source>
</evidence>
<dbReference type="GO" id="GO:0032259">
    <property type="term" value="P:methylation"/>
    <property type="evidence" value="ECO:0007669"/>
    <property type="project" value="UniProtKB-KW"/>
</dbReference>
<keyword evidence="6" id="KW-0808">Transferase</keyword>
<dbReference type="PROSITE" id="PS00374">
    <property type="entry name" value="MGMT"/>
    <property type="match status" value="1"/>
</dbReference>
<dbReference type="EC" id="2.1.1.63" evidence="3"/>
<evidence type="ECO:0000256" key="1">
    <source>
        <dbReference type="ARBA" id="ARBA00001286"/>
    </source>
</evidence>
<dbReference type="EMBL" id="HBDZ01011300">
    <property type="protein sequence ID" value="CAD8244399.1"/>
    <property type="molecule type" value="Transcribed_RNA"/>
</dbReference>
<dbReference type="GO" id="GO:0006281">
    <property type="term" value="P:DNA repair"/>
    <property type="evidence" value="ECO:0007669"/>
    <property type="project" value="UniProtKB-KW"/>
</dbReference>
<evidence type="ECO:0000256" key="2">
    <source>
        <dbReference type="ARBA" id="ARBA00008711"/>
    </source>
</evidence>
<feature type="compositionally biased region" description="Basic and acidic residues" evidence="12">
    <location>
        <begin position="22"/>
        <end position="35"/>
    </location>
</feature>
<keyword evidence="5" id="KW-0489">Methyltransferase</keyword>
<dbReference type="CDD" id="cd06445">
    <property type="entry name" value="ATase"/>
    <property type="match status" value="1"/>
</dbReference>
<dbReference type="Gene3D" id="1.10.10.10">
    <property type="entry name" value="Winged helix-like DNA-binding domain superfamily/Winged helix DNA-binding domain"/>
    <property type="match status" value="1"/>
</dbReference>
<evidence type="ECO:0000256" key="10">
    <source>
        <dbReference type="ARBA" id="ARBA00031621"/>
    </source>
</evidence>
<organism evidence="14">
    <name type="scientific">Prasinoderma coloniale</name>
    <dbReference type="NCBI Taxonomy" id="156133"/>
    <lineage>
        <taxon>Eukaryota</taxon>
        <taxon>Viridiplantae</taxon>
        <taxon>Prasinodermophyta</taxon>
        <taxon>Prasinodermophyceae</taxon>
        <taxon>Prasinodermales</taxon>
        <taxon>Prasinodermaceae</taxon>
        <taxon>Prasinoderma</taxon>
    </lineage>
</organism>
<dbReference type="NCBIfam" id="TIGR00589">
    <property type="entry name" value="ogt"/>
    <property type="match status" value="1"/>
</dbReference>